<dbReference type="Proteomes" id="UP000195521">
    <property type="component" value="Unassembled WGS sequence"/>
</dbReference>
<name>A0A1Y1JRW6_PLAGO</name>
<dbReference type="EMBL" id="BDQF01000168">
    <property type="protein sequence ID" value="GAW84198.1"/>
    <property type="molecule type" value="Genomic_DNA"/>
</dbReference>
<sequence length="292" mass="35041">MVDNIVGFKYNNMRVRYRFLDDFSYWEKIMHMIEKENYRNNYNIYCSSIVNVYKGKDKTVFIKEICLKSFSCFYDMLISQKNTNYREAGCRYFPYWLYYILKKHNCSNDTVQIYKTLLNTYVYYMRVSSTFCTEYVNKLTNEQLEDLISIYNTYKCIKKTETNDASQNNNEYCITLKKIIDKYQESIIQKDHDRAKLQKCTTEINNKQEIGCSCRSNIVNTIATTIILTLLILLFLLFMFKYTSYGSLLCHKIKRIRKKLDNISNIRNIRKRTELPINMLNSGIYDMLYNQS</sequence>
<keyword evidence="1" id="KW-0812">Transmembrane</keyword>
<protein>
    <submittedName>
        <fullName evidence="2">Variable surface protein</fullName>
    </submittedName>
</protein>
<proteinExistence type="predicted"/>
<comment type="caution">
    <text evidence="2">The sequence shown here is derived from an EMBL/GenBank/DDBJ whole genome shotgun (WGS) entry which is preliminary data.</text>
</comment>
<organism evidence="2 3">
    <name type="scientific">Plasmodium gonderi</name>
    <dbReference type="NCBI Taxonomy" id="77519"/>
    <lineage>
        <taxon>Eukaryota</taxon>
        <taxon>Sar</taxon>
        <taxon>Alveolata</taxon>
        <taxon>Apicomplexa</taxon>
        <taxon>Aconoidasida</taxon>
        <taxon>Haemosporida</taxon>
        <taxon>Plasmodiidae</taxon>
        <taxon>Plasmodium</taxon>
        <taxon>Plasmodium (Plasmodium)</taxon>
    </lineage>
</organism>
<keyword evidence="3" id="KW-1185">Reference proteome</keyword>
<dbReference type="OrthoDB" id="386822at2759"/>
<evidence type="ECO:0000256" key="1">
    <source>
        <dbReference type="SAM" id="Phobius"/>
    </source>
</evidence>
<dbReference type="RefSeq" id="XP_028546787.1">
    <property type="nucleotide sequence ID" value="XM_028690986.1"/>
</dbReference>
<dbReference type="AlphaFoldDB" id="A0A1Y1JRW6"/>
<evidence type="ECO:0000313" key="2">
    <source>
        <dbReference type="EMBL" id="GAW84198.1"/>
    </source>
</evidence>
<reference evidence="3" key="1">
    <citation type="submission" date="2017-04" db="EMBL/GenBank/DDBJ databases">
        <title>Plasmodium gonderi genome.</title>
        <authorList>
            <person name="Arisue N."/>
            <person name="Honma H."/>
            <person name="Kawai S."/>
            <person name="Tougan T."/>
            <person name="Tanabe K."/>
            <person name="Horii T."/>
        </authorList>
    </citation>
    <scope>NUCLEOTIDE SEQUENCE [LARGE SCALE GENOMIC DNA]</scope>
    <source>
        <strain evidence="3">ATCC 30045</strain>
    </source>
</reference>
<feature type="transmembrane region" description="Helical" evidence="1">
    <location>
        <begin position="218"/>
        <end position="240"/>
    </location>
</feature>
<gene>
    <name evidence="2" type="ORF">PGO_001650</name>
</gene>
<keyword evidence="1" id="KW-0472">Membrane</keyword>
<dbReference type="GeneID" id="39745006"/>
<evidence type="ECO:0000313" key="3">
    <source>
        <dbReference type="Proteomes" id="UP000195521"/>
    </source>
</evidence>
<accession>A0A1Y1JRW6</accession>
<keyword evidence="1" id="KW-1133">Transmembrane helix</keyword>